<feature type="compositionally biased region" description="Basic and acidic residues" evidence="1">
    <location>
        <begin position="50"/>
        <end position="69"/>
    </location>
</feature>
<protein>
    <submittedName>
        <fullName evidence="2">Uncharacterized protein</fullName>
    </submittedName>
</protein>
<feature type="region of interest" description="Disordered" evidence="1">
    <location>
        <begin position="1"/>
        <end position="107"/>
    </location>
</feature>
<comment type="caution">
    <text evidence="2">The sequence shown here is derived from an EMBL/GenBank/DDBJ whole genome shotgun (WGS) entry which is preliminary data.</text>
</comment>
<name>A0AAV7VNS2_PLEWA</name>
<sequence length="148" mass="16941">MSLWRSGRSLTKPKRCRKVEKGKQWGDEGRQVRGANEEENEPNREQGNTEEDKGSRRHTSMEEKTEKGRGQQGALTWTRIQKSERETTRRSRPHSRRSGAPPDKDLQISEFMSPKLGKLPAGFLAYVDNLVICSQTPTGLRDRTAFNE</sequence>
<evidence type="ECO:0000313" key="2">
    <source>
        <dbReference type="EMBL" id="KAJ1202225.1"/>
    </source>
</evidence>
<organism evidence="2 3">
    <name type="scientific">Pleurodeles waltl</name>
    <name type="common">Iberian ribbed newt</name>
    <dbReference type="NCBI Taxonomy" id="8319"/>
    <lineage>
        <taxon>Eukaryota</taxon>
        <taxon>Metazoa</taxon>
        <taxon>Chordata</taxon>
        <taxon>Craniata</taxon>
        <taxon>Vertebrata</taxon>
        <taxon>Euteleostomi</taxon>
        <taxon>Amphibia</taxon>
        <taxon>Batrachia</taxon>
        <taxon>Caudata</taxon>
        <taxon>Salamandroidea</taxon>
        <taxon>Salamandridae</taxon>
        <taxon>Pleurodelinae</taxon>
        <taxon>Pleurodeles</taxon>
    </lineage>
</organism>
<dbReference type="Proteomes" id="UP001066276">
    <property type="component" value="Chromosome 2_1"/>
</dbReference>
<proteinExistence type="predicted"/>
<accession>A0AAV7VNS2</accession>
<feature type="compositionally biased region" description="Basic and acidic residues" evidence="1">
    <location>
        <begin position="19"/>
        <end position="31"/>
    </location>
</feature>
<evidence type="ECO:0000313" key="3">
    <source>
        <dbReference type="Proteomes" id="UP001066276"/>
    </source>
</evidence>
<gene>
    <name evidence="2" type="ORF">NDU88_006026</name>
</gene>
<evidence type="ECO:0000256" key="1">
    <source>
        <dbReference type="SAM" id="MobiDB-lite"/>
    </source>
</evidence>
<dbReference type="AlphaFoldDB" id="A0AAV7VNS2"/>
<dbReference type="EMBL" id="JANPWB010000003">
    <property type="protein sequence ID" value="KAJ1202225.1"/>
    <property type="molecule type" value="Genomic_DNA"/>
</dbReference>
<keyword evidence="3" id="KW-1185">Reference proteome</keyword>
<reference evidence="2" key="1">
    <citation type="journal article" date="2022" name="bioRxiv">
        <title>Sequencing and chromosome-scale assembly of the giantPleurodeles waltlgenome.</title>
        <authorList>
            <person name="Brown T."/>
            <person name="Elewa A."/>
            <person name="Iarovenko S."/>
            <person name="Subramanian E."/>
            <person name="Araus A.J."/>
            <person name="Petzold A."/>
            <person name="Susuki M."/>
            <person name="Suzuki K.-i.T."/>
            <person name="Hayashi T."/>
            <person name="Toyoda A."/>
            <person name="Oliveira C."/>
            <person name="Osipova E."/>
            <person name="Leigh N.D."/>
            <person name="Simon A."/>
            <person name="Yun M.H."/>
        </authorList>
    </citation>
    <scope>NUCLEOTIDE SEQUENCE</scope>
    <source>
        <strain evidence="2">20211129_DDA</strain>
        <tissue evidence="2">Liver</tissue>
    </source>
</reference>